<dbReference type="Pfam" id="PF18986">
    <property type="entry name" value="DUF5719"/>
    <property type="match status" value="1"/>
</dbReference>
<reference evidence="2 3" key="1">
    <citation type="submission" date="2014-03" db="EMBL/GenBank/DDBJ databases">
        <title>Genomics of Bifidobacteria.</title>
        <authorList>
            <person name="Ventura M."/>
            <person name="Milani C."/>
            <person name="Lugli G.A."/>
        </authorList>
    </citation>
    <scope>NUCLEOTIDE SEQUENCE [LARGE SCALE GENOMIC DNA]</scope>
    <source>
        <strain evidence="2 3">DSM 22767</strain>
    </source>
</reference>
<keyword evidence="1" id="KW-0472">Membrane</keyword>
<accession>A0A086ZG03</accession>
<keyword evidence="1" id="KW-1133">Transmembrane helix</keyword>
<gene>
    <name evidence="2" type="ORF">BBOH_1138</name>
</gene>
<name>A0A086ZG03_9BIFI</name>
<dbReference type="EMBL" id="JGYP01000002">
    <property type="protein sequence ID" value="KFI45453.1"/>
    <property type="molecule type" value="Genomic_DNA"/>
</dbReference>
<keyword evidence="1" id="KW-0812">Transmembrane</keyword>
<sequence>MESEKQTRRRAPWGRLIFGMVTSVVLVAAVLGICMTPLPAGLVDKPKGDAAATRRRVDQTQLMYYCPSRMALSDKGQYGDKEFRASEGNQASAGRYAAFGSVYKATVGPLQGENASGAQTLQGNDTTEEATVKMLSTSADVSKAFDVRLLAAKSGTGAVGTTASWATRGDLTGLSAASCAAPSARQIFLTGPTTEGNTQQLLVANPSAKAASLNIRVWGSKQGESIPLSTGSTLNVKAYGEASMELSSAAPDQDGLYVEVIGKQVPVAAIIRSVKASGLTALGSDFSESLPKPAGRILIPGVKAGDAVTMIARADKTTEATFSWVNSNGVVEADRRGLKAGKVTTVNLSKAPDDAIGIEVQASSPISASALTNVSDDGGRMDFAYAVQGAAFGRSALTLPDKTEGELTMLNSSDAATRVQINGYDAQGASAGVKEYTLPAHGGVRLQAAELHESAVAFTVSCDQSVVWSARLSQHDLDDASIPGVAYVSSSALEPSNAQILVRADRSIVH</sequence>
<proteinExistence type="predicted"/>
<dbReference type="Proteomes" id="UP000029096">
    <property type="component" value="Unassembled WGS sequence"/>
</dbReference>
<organism evidence="2 3">
    <name type="scientific">Bifidobacterium bohemicum DSM 22767</name>
    <dbReference type="NCBI Taxonomy" id="1437606"/>
    <lineage>
        <taxon>Bacteria</taxon>
        <taxon>Bacillati</taxon>
        <taxon>Actinomycetota</taxon>
        <taxon>Actinomycetes</taxon>
        <taxon>Bifidobacteriales</taxon>
        <taxon>Bifidobacteriaceae</taxon>
        <taxon>Bifidobacterium</taxon>
    </lineage>
</organism>
<evidence type="ECO:0000313" key="3">
    <source>
        <dbReference type="Proteomes" id="UP000029096"/>
    </source>
</evidence>
<dbReference type="AlphaFoldDB" id="A0A086ZG03"/>
<comment type="caution">
    <text evidence="2">The sequence shown here is derived from an EMBL/GenBank/DDBJ whole genome shotgun (WGS) entry which is preliminary data.</text>
</comment>
<protein>
    <recommendedName>
        <fullName evidence="4">Organic solvents resistance ABC transporter permease</fullName>
    </recommendedName>
</protein>
<dbReference type="eggNOG" id="ENOG5032YJZ">
    <property type="taxonomic scope" value="Bacteria"/>
</dbReference>
<dbReference type="STRING" id="1437606.BBOH_1138"/>
<dbReference type="InterPro" id="IPR043777">
    <property type="entry name" value="DUF5719"/>
</dbReference>
<evidence type="ECO:0000256" key="1">
    <source>
        <dbReference type="SAM" id="Phobius"/>
    </source>
</evidence>
<feature type="transmembrane region" description="Helical" evidence="1">
    <location>
        <begin position="12"/>
        <end position="33"/>
    </location>
</feature>
<evidence type="ECO:0008006" key="4">
    <source>
        <dbReference type="Google" id="ProtNLM"/>
    </source>
</evidence>
<evidence type="ECO:0000313" key="2">
    <source>
        <dbReference type="EMBL" id="KFI45453.1"/>
    </source>
</evidence>
<keyword evidence="3" id="KW-1185">Reference proteome</keyword>